<organism evidence="4">
    <name type="scientific">Leptolyngbya sp. NK1-12</name>
    <dbReference type="NCBI Taxonomy" id="2547451"/>
    <lineage>
        <taxon>Bacteria</taxon>
        <taxon>Bacillati</taxon>
        <taxon>Cyanobacteriota</taxon>
        <taxon>Cyanophyceae</taxon>
        <taxon>Leptolyngbyales</taxon>
        <taxon>Leptolyngbyaceae</taxon>
        <taxon>Leptolyngbya group</taxon>
        <taxon>Leptolyngbya</taxon>
    </lineage>
</organism>
<dbReference type="Pfam" id="PF07593">
    <property type="entry name" value="UnbV_ASPIC"/>
    <property type="match status" value="1"/>
</dbReference>
<dbReference type="InterPro" id="IPR011519">
    <property type="entry name" value="UnbV_ASPIC"/>
</dbReference>
<dbReference type="Gene3D" id="2.130.10.130">
    <property type="entry name" value="Integrin alpha, N-terminal"/>
    <property type="match status" value="1"/>
</dbReference>
<name>A0AA97AH68_9CYAN</name>
<sequence>METTLPQHFARNRAENRNISGRPASISSKTSLNLSKLGSGRPQRQRINTRKQTGQRIYGCCGCQSCLSQGDLSPNLDRAISNTTGFEASPFPLKQGWLYDLGVVDANNDNIFDVFTTNHNATENLLLGSPFGSFTDVLSQWNLDQDRQFPGLGDFNYTPPAHLKGLHIYRSMDNQLHLRQQGGRLIQGEIVLPSPRSRKSNVEILNRHQASAQIRHSAWQQGLQTRIRFKIRPNGHLILNTRFSEISYAFKLNKPLPLQQVYVGGQQIHPKSHTFKLQLRDRHSMAWADYQGDNRMDVFMARGGLRGQILKFPSTSQPKDEFFTNLGNGRFRNRAAQLGFEKQGCRARKVAWVDFNQDNRLDLYIAGLKSPNQLFQQQPNGRFTNVAAQQNLNFRDSSQFEWLDADNDGDQELLIARNGKLELYNKQAKQFRRRQSISAAGIEIGKLALADYDRDGDIDVYAASPQSSLLLINTGGRYTVISPAAAGLPPNALTANWVDYDNDGLQDLHVAPSGLYRQLANQQFEAAQLLSAAPSLLADALTSPSTNLAWCTWADLDNNGTRDGLFQLAQNGYGQATLYRNQLTDNHWLQLKLVGPKGNRQAIGAKVTVITANHKQLQAVGQAEGSHYSQGHYRLYFGLGQQPAAEAIQITWPDGKRQEIQSPAVGQLLTVHYAPNR</sequence>
<keyword evidence="1" id="KW-0732">Signal</keyword>
<evidence type="ECO:0000259" key="3">
    <source>
        <dbReference type="Pfam" id="PF07593"/>
    </source>
</evidence>
<dbReference type="PANTHER" id="PTHR16026:SF0">
    <property type="entry name" value="CARTILAGE ACIDIC PROTEIN 1"/>
    <property type="match status" value="1"/>
</dbReference>
<dbReference type="AlphaFoldDB" id="A0AA97AH68"/>
<evidence type="ECO:0000256" key="2">
    <source>
        <dbReference type="SAM" id="MobiDB-lite"/>
    </source>
</evidence>
<feature type="region of interest" description="Disordered" evidence="2">
    <location>
        <begin position="1"/>
        <end position="51"/>
    </location>
</feature>
<dbReference type="InterPro" id="IPR027039">
    <property type="entry name" value="Crtac1"/>
</dbReference>
<proteinExistence type="predicted"/>
<dbReference type="EMBL" id="CP053586">
    <property type="protein sequence ID" value="WNZ22456.1"/>
    <property type="molecule type" value="Genomic_DNA"/>
</dbReference>
<dbReference type="RefSeq" id="WP_316433905.1">
    <property type="nucleotide sequence ID" value="NZ_CP053586.1"/>
</dbReference>
<reference evidence="4" key="1">
    <citation type="submission" date="2020-05" db="EMBL/GenBank/DDBJ databases">
        <authorList>
            <person name="Zhu T."/>
            <person name="Keshari N."/>
            <person name="Lu X."/>
        </authorList>
    </citation>
    <scope>NUCLEOTIDE SEQUENCE</scope>
    <source>
        <strain evidence="4">NK1-12</strain>
    </source>
</reference>
<protein>
    <submittedName>
        <fullName evidence="4">CRTAC1 family protein</fullName>
    </submittedName>
</protein>
<feature type="compositionally biased region" description="Polar residues" evidence="2">
    <location>
        <begin position="25"/>
        <end position="36"/>
    </location>
</feature>
<dbReference type="InterPro" id="IPR028994">
    <property type="entry name" value="Integrin_alpha_N"/>
</dbReference>
<feature type="domain" description="ASPIC/UnbV" evidence="3">
    <location>
        <begin position="602"/>
        <end position="670"/>
    </location>
</feature>
<dbReference type="InterPro" id="IPR013517">
    <property type="entry name" value="FG-GAP"/>
</dbReference>
<dbReference type="PANTHER" id="PTHR16026">
    <property type="entry name" value="CARTILAGE ACIDIC PROTEIN 1"/>
    <property type="match status" value="1"/>
</dbReference>
<evidence type="ECO:0000256" key="1">
    <source>
        <dbReference type="ARBA" id="ARBA00022729"/>
    </source>
</evidence>
<dbReference type="Pfam" id="PF13517">
    <property type="entry name" value="FG-GAP_3"/>
    <property type="match status" value="2"/>
</dbReference>
<accession>A0AA97AH68</accession>
<evidence type="ECO:0000313" key="4">
    <source>
        <dbReference type="EMBL" id="WNZ22456.1"/>
    </source>
</evidence>
<gene>
    <name evidence="4" type="ORF">HJG54_05985</name>
</gene>
<dbReference type="SUPFAM" id="SSF69318">
    <property type="entry name" value="Integrin alpha N-terminal domain"/>
    <property type="match status" value="1"/>
</dbReference>